<dbReference type="Proteomes" id="UP000254051">
    <property type="component" value="Unassembled WGS sequence"/>
</dbReference>
<evidence type="ECO:0000313" key="2">
    <source>
        <dbReference type="EMBL" id="SUQ16086.1"/>
    </source>
</evidence>
<dbReference type="PANTHER" id="PTHR43483:SF3">
    <property type="entry name" value="MEMBRANE TRANSPORTER PROTEIN HI_0806-RELATED"/>
    <property type="match status" value="1"/>
</dbReference>
<keyword evidence="1" id="KW-0812">Transmembrane</keyword>
<feature type="transmembrane region" description="Helical" evidence="1">
    <location>
        <begin position="135"/>
        <end position="160"/>
    </location>
</feature>
<organism evidence="2 3">
    <name type="scientific">Faecalicatena contorta</name>
    <dbReference type="NCBI Taxonomy" id="39482"/>
    <lineage>
        <taxon>Bacteria</taxon>
        <taxon>Bacillati</taxon>
        <taxon>Bacillota</taxon>
        <taxon>Clostridia</taxon>
        <taxon>Lachnospirales</taxon>
        <taxon>Lachnospiraceae</taxon>
        <taxon>Faecalicatena</taxon>
    </lineage>
</organism>
<dbReference type="RefSeq" id="WP_109714499.1">
    <property type="nucleotide sequence ID" value="NZ_QGDS01000021.1"/>
</dbReference>
<sequence>MSAVLILRVVLIAYTAVFAVYLIKDCIAHKEDFTKDKAITLGLIGFIVNVFDTLGIGNFATTTTGFKLTKSCPDDLIPGTLNVGHAIPVVTEAVLFFGLIEIAPLTLIGMIAAAVLGAVIGASIVSKWSIKVVRIALGIAMIVLAFILACKLLAVGPFGVTGTATALTGVKLVIGIVGNFFLGALMMIGVGLYAPCMALVGALGMNISAAFPIMMGSCAFLMPSGGFKFVREGKYDRKAAILLSIFGVLGVFVAYAVIKTLPLTVLTWLVICVMLFTSGMFFKDAAKA</sequence>
<proteinExistence type="predicted"/>
<feature type="transmembrane region" description="Helical" evidence="1">
    <location>
        <begin position="264"/>
        <end position="282"/>
    </location>
</feature>
<feature type="transmembrane region" description="Helical" evidence="1">
    <location>
        <begin position="207"/>
        <end position="227"/>
    </location>
</feature>
<feature type="transmembrane region" description="Helical" evidence="1">
    <location>
        <begin position="39"/>
        <end position="60"/>
    </location>
</feature>
<dbReference type="EMBL" id="UHJJ01000021">
    <property type="protein sequence ID" value="SUQ16086.1"/>
    <property type="molecule type" value="Genomic_DNA"/>
</dbReference>
<dbReference type="OrthoDB" id="357960at2"/>
<accession>A0A315ZQ63</accession>
<keyword evidence="1" id="KW-0472">Membrane</keyword>
<gene>
    <name evidence="2" type="ORF">SAMN05216529_12120</name>
</gene>
<evidence type="ECO:0008006" key="4">
    <source>
        <dbReference type="Google" id="ProtNLM"/>
    </source>
</evidence>
<feature type="transmembrane region" description="Helical" evidence="1">
    <location>
        <begin position="239"/>
        <end position="258"/>
    </location>
</feature>
<evidence type="ECO:0000256" key="1">
    <source>
        <dbReference type="SAM" id="Phobius"/>
    </source>
</evidence>
<feature type="transmembrane region" description="Helical" evidence="1">
    <location>
        <begin position="107"/>
        <end position="129"/>
    </location>
</feature>
<feature type="transmembrane region" description="Helical" evidence="1">
    <location>
        <begin position="6"/>
        <end position="27"/>
    </location>
</feature>
<reference evidence="3" key="1">
    <citation type="submission" date="2017-07" db="EMBL/GenBank/DDBJ databases">
        <authorList>
            <person name="Varghese N."/>
            <person name="Submissions S."/>
        </authorList>
    </citation>
    <scope>NUCLEOTIDE SEQUENCE [LARGE SCALE GENOMIC DNA]</scope>
    <source>
        <strain evidence="3">NLAE-zl-C134</strain>
    </source>
</reference>
<keyword evidence="1" id="KW-1133">Transmembrane helix</keyword>
<evidence type="ECO:0000313" key="3">
    <source>
        <dbReference type="Proteomes" id="UP000254051"/>
    </source>
</evidence>
<feature type="transmembrane region" description="Helical" evidence="1">
    <location>
        <begin position="172"/>
        <end position="195"/>
    </location>
</feature>
<keyword evidence="3" id="KW-1185">Reference proteome</keyword>
<protein>
    <recommendedName>
        <fullName evidence="4">Membrane transporter protein</fullName>
    </recommendedName>
</protein>
<name>A0A315ZQ63_9FIRM</name>
<feature type="transmembrane region" description="Helical" evidence="1">
    <location>
        <begin position="80"/>
        <end position="100"/>
    </location>
</feature>
<dbReference type="AlphaFoldDB" id="A0A315ZQ63"/>
<dbReference type="PANTHER" id="PTHR43483">
    <property type="entry name" value="MEMBRANE TRANSPORTER PROTEIN HI_0806-RELATED"/>
    <property type="match status" value="1"/>
</dbReference>